<dbReference type="GO" id="GO:0004506">
    <property type="term" value="F:squalene monooxygenase activity"/>
    <property type="evidence" value="ECO:0007669"/>
    <property type="project" value="UniProtKB-UniRule"/>
</dbReference>
<dbReference type="InterPro" id="IPR006076">
    <property type="entry name" value="FAD-dep_OxRdtase"/>
</dbReference>
<keyword evidence="1" id="KW-0274">FAD</keyword>
<evidence type="ECO:0000313" key="4">
    <source>
        <dbReference type="Proteomes" id="UP000238479"/>
    </source>
</evidence>
<keyword evidence="3" id="KW-0503">Monooxygenase</keyword>
<gene>
    <name evidence="3" type="ORF">RchiOBHm_Chr4g0419391</name>
</gene>
<comment type="function">
    <text evidence="1">Catalyzes the stereospecific oxidation of squalene to (S)-2,3-epoxysqualene, and is considered to be a rate-limiting enzyme in steroid biosynthesis.</text>
</comment>
<organism evidence="3 4">
    <name type="scientific">Rosa chinensis</name>
    <name type="common">China rose</name>
    <dbReference type="NCBI Taxonomy" id="74649"/>
    <lineage>
        <taxon>Eukaryota</taxon>
        <taxon>Viridiplantae</taxon>
        <taxon>Streptophyta</taxon>
        <taxon>Embryophyta</taxon>
        <taxon>Tracheophyta</taxon>
        <taxon>Spermatophyta</taxon>
        <taxon>Magnoliopsida</taxon>
        <taxon>eudicotyledons</taxon>
        <taxon>Gunneridae</taxon>
        <taxon>Pentapetalae</taxon>
        <taxon>rosids</taxon>
        <taxon>fabids</taxon>
        <taxon>Rosales</taxon>
        <taxon>Rosaceae</taxon>
        <taxon>Rosoideae</taxon>
        <taxon>Rosoideae incertae sedis</taxon>
        <taxon>Rosa</taxon>
    </lineage>
</organism>
<dbReference type="Gramene" id="PRQ38930">
    <property type="protein sequence ID" value="PRQ38930"/>
    <property type="gene ID" value="RchiOBHm_Chr4g0419391"/>
</dbReference>
<feature type="domain" description="FAD dependent oxidoreductase" evidence="2">
    <location>
        <begin position="5"/>
        <end position="35"/>
    </location>
</feature>
<dbReference type="InterPro" id="IPR036188">
    <property type="entry name" value="FAD/NAD-bd_sf"/>
</dbReference>
<evidence type="ECO:0000259" key="2">
    <source>
        <dbReference type="Pfam" id="PF01266"/>
    </source>
</evidence>
<dbReference type="PANTHER" id="PTHR10835">
    <property type="entry name" value="SQUALENE MONOOXYGENASE"/>
    <property type="match status" value="1"/>
</dbReference>
<dbReference type="GO" id="GO:0005783">
    <property type="term" value="C:endoplasmic reticulum"/>
    <property type="evidence" value="ECO:0007669"/>
    <property type="project" value="TreeGrafter"/>
</dbReference>
<dbReference type="UniPathway" id="UPA00767">
    <property type="reaction ID" value="UER00752"/>
</dbReference>
<proteinExistence type="inferred from homology"/>
<dbReference type="InterPro" id="IPR040125">
    <property type="entry name" value="Squalene_monox"/>
</dbReference>
<sequence>MKRTDVVIVGVGVAGAALAYTLAREGHRVHVIERDLTEPNRIVGDLLQPGGYLKLIELDLEDCANESIDA</sequence>
<name>A0A2P6QXM0_ROSCH</name>
<dbReference type="EMBL" id="PDCK01000042">
    <property type="protein sequence ID" value="PRQ38930.1"/>
    <property type="molecule type" value="Genomic_DNA"/>
</dbReference>
<dbReference type="GO" id="GO:0016020">
    <property type="term" value="C:membrane"/>
    <property type="evidence" value="ECO:0007669"/>
    <property type="project" value="UniProtKB-SubCell"/>
</dbReference>
<dbReference type="SUPFAM" id="SSF51905">
    <property type="entry name" value="FAD/NAD(P)-binding domain"/>
    <property type="match status" value="1"/>
</dbReference>
<dbReference type="AlphaFoldDB" id="A0A2P6QXM0"/>
<keyword evidence="4" id="KW-1185">Reference proteome</keyword>
<dbReference type="PANTHER" id="PTHR10835:SF0">
    <property type="entry name" value="SQUALENE MONOOXYGENASE"/>
    <property type="match status" value="1"/>
</dbReference>
<comment type="catalytic activity">
    <reaction evidence="1">
        <text>squalene + reduced [NADPH--hemoprotein reductase] + O2 = (S)-2,3-epoxysqualene + oxidized [NADPH--hemoprotein reductase] + H2O + H(+)</text>
        <dbReference type="Rhea" id="RHEA:25282"/>
        <dbReference type="Rhea" id="RHEA-COMP:11964"/>
        <dbReference type="Rhea" id="RHEA-COMP:11965"/>
        <dbReference type="ChEBI" id="CHEBI:15377"/>
        <dbReference type="ChEBI" id="CHEBI:15378"/>
        <dbReference type="ChEBI" id="CHEBI:15379"/>
        <dbReference type="ChEBI" id="CHEBI:15440"/>
        <dbReference type="ChEBI" id="CHEBI:15441"/>
        <dbReference type="ChEBI" id="CHEBI:57618"/>
        <dbReference type="ChEBI" id="CHEBI:58210"/>
        <dbReference type="EC" id="1.14.14.17"/>
    </reaction>
</comment>
<comment type="similarity">
    <text evidence="1">Belongs to the squalene monooxygenase family.</text>
</comment>
<dbReference type="Proteomes" id="UP000238479">
    <property type="component" value="Chromosome 4"/>
</dbReference>
<comment type="caution">
    <text evidence="3">The sequence shown here is derived from an EMBL/GenBank/DDBJ whole genome shotgun (WGS) entry which is preliminary data.</text>
</comment>
<dbReference type="Gene3D" id="3.50.50.60">
    <property type="entry name" value="FAD/NAD(P)-binding domain"/>
    <property type="match status" value="1"/>
</dbReference>
<reference evidence="3 4" key="1">
    <citation type="journal article" date="2018" name="Nat. Genet.">
        <title>The Rosa genome provides new insights in the design of modern roses.</title>
        <authorList>
            <person name="Bendahmane M."/>
        </authorList>
    </citation>
    <scope>NUCLEOTIDE SEQUENCE [LARGE SCALE GENOMIC DNA]</scope>
    <source>
        <strain evidence="4">cv. Old Blush</strain>
    </source>
</reference>
<dbReference type="STRING" id="74649.A0A2P6QXM0"/>
<dbReference type="EC" id="1.14.14.17" evidence="1"/>
<dbReference type="Pfam" id="PF01266">
    <property type="entry name" value="DAO"/>
    <property type="match status" value="1"/>
</dbReference>
<dbReference type="GO" id="GO:0050660">
    <property type="term" value="F:flavin adenine dinucleotide binding"/>
    <property type="evidence" value="ECO:0007669"/>
    <property type="project" value="UniProtKB-UniRule"/>
</dbReference>
<keyword evidence="1 3" id="KW-0560">Oxidoreductase</keyword>
<keyword evidence="1" id="KW-0285">Flavoprotein</keyword>
<accession>A0A2P6QXM0</accession>
<protein>
    <recommendedName>
        <fullName evidence="1">Squalene monooxygenase</fullName>
        <ecNumber evidence="1">1.14.14.17</ecNumber>
    </recommendedName>
</protein>
<comment type="subcellular location">
    <subcellularLocation>
        <location evidence="1">Membrane</location>
        <topology evidence="1">Multi-pass membrane protein</topology>
    </subcellularLocation>
</comment>
<evidence type="ECO:0000256" key="1">
    <source>
        <dbReference type="RuleBase" id="RU367121"/>
    </source>
</evidence>
<evidence type="ECO:0000313" key="3">
    <source>
        <dbReference type="EMBL" id="PRQ38930.1"/>
    </source>
</evidence>
<comment type="cofactor">
    <cofactor evidence="1">
        <name>FAD</name>
        <dbReference type="ChEBI" id="CHEBI:57692"/>
    </cofactor>
</comment>
<dbReference type="GO" id="GO:0016126">
    <property type="term" value="P:sterol biosynthetic process"/>
    <property type="evidence" value="ECO:0007669"/>
    <property type="project" value="UniProtKB-UniRule"/>
</dbReference>